<evidence type="ECO:0000256" key="2">
    <source>
        <dbReference type="SAM" id="MobiDB-lite"/>
    </source>
</evidence>
<feature type="region of interest" description="Disordered" evidence="2">
    <location>
        <begin position="421"/>
        <end position="469"/>
    </location>
</feature>
<feature type="compositionally biased region" description="Basic and acidic residues" evidence="2">
    <location>
        <begin position="441"/>
        <end position="457"/>
    </location>
</feature>
<dbReference type="AlphaFoldDB" id="A0A9P0BGP9"/>
<evidence type="ECO:0000313" key="3">
    <source>
        <dbReference type="EMBL" id="CAH0562996.1"/>
    </source>
</evidence>
<dbReference type="OrthoDB" id="8123886at2759"/>
<dbReference type="EMBL" id="OV121139">
    <property type="protein sequence ID" value="CAH0562996.1"/>
    <property type="molecule type" value="Genomic_DNA"/>
</dbReference>
<accession>A0A9P0BGP9</accession>
<gene>
    <name evidence="3" type="ORF">MELIAE_LOCUS12003</name>
</gene>
<feature type="compositionally biased region" description="Polar residues" evidence="2">
    <location>
        <begin position="590"/>
        <end position="605"/>
    </location>
</feature>
<feature type="compositionally biased region" description="Basic residues" evidence="2">
    <location>
        <begin position="46"/>
        <end position="55"/>
    </location>
</feature>
<keyword evidence="4" id="KW-1185">Reference proteome</keyword>
<name>A0A9P0BGP9_BRAAE</name>
<feature type="compositionally biased region" description="Polar residues" evidence="2">
    <location>
        <begin position="665"/>
        <end position="679"/>
    </location>
</feature>
<organism evidence="3 4">
    <name type="scientific">Brassicogethes aeneus</name>
    <name type="common">Rape pollen beetle</name>
    <name type="synonym">Meligethes aeneus</name>
    <dbReference type="NCBI Taxonomy" id="1431903"/>
    <lineage>
        <taxon>Eukaryota</taxon>
        <taxon>Metazoa</taxon>
        <taxon>Ecdysozoa</taxon>
        <taxon>Arthropoda</taxon>
        <taxon>Hexapoda</taxon>
        <taxon>Insecta</taxon>
        <taxon>Pterygota</taxon>
        <taxon>Neoptera</taxon>
        <taxon>Endopterygota</taxon>
        <taxon>Coleoptera</taxon>
        <taxon>Polyphaga</taxon>
        <taxon>Cucujiformia</taxon>
        <taxon>Nitidulidae</taxon>
        <taxon>Meligethinae</taxon>
        <taxon>Brassicogethes</taxon>
    </lineage>
</organism>
<feature type="compositionally biased region" description="Polar residues" evidence="2">
    <location>
        <begin position="118"/>
        <end position="143"/>
    </location>
</feature>
<dbReference type="Proteomes" id="UP001154078">
    <property type="component" value="Chromosome 8"/>
</dbReference>
<evidence type="ECO:0008006" key="5">
    <source>
        <dbReference type="Google" id="ProtNLM"/>
    </source>
</evidence>
<evidence type="ECO:0000313" key="4">
    <source>
        <dbReference type="Proteomes" id="UP001154078"/>
    </source>
</evidence>
<evidence type="ECO:0000256" key="1">
    <source>
        <dbReference type="SAM" id="Coils"/>
    </source>
</evidence>
<proteinExistence type="predicted"/>
<feature type="compositionally biased region" description="Polar residues" evidence="2">
    <location>
        <begin position="620"/>
        <end position="631"/>
    </location>
</feature>
<protein>
    <recommendedName>
        <fullName evidence="5">Pre-C2HC domain-containing protein</fullName>
    </recommendedName>
</protein>
<feature type="region of interest" description="Disordered" evidence="2">
    <location>
        <begin position="116"/>
        <end position="143"/>
    </location>
</feature>
<feature type="coiled-coil region" evidence="1">
    <location>
        <begin position="147"/>
        <end position="181"/>
    </location>
</feature>
<feature type="coiled-coil region" evidence="1">
    <location>
        <begin position="503"/>
        <end position="537"/>
    </location>
</feature>
<feature type="compositionally biased region" description="Basic residues" evidence="2">
    <location>
        <begin position="428"/>
        <end position="440"/>
    </location>
</feature>
<feature type="compositionally biased region" description="Polar residues" evidence="2">
    <location>
        <begin position="18"/>
        <end position="39"/>
    </location>
</feature>
<feature type="region of interest" description="Disordered" evidence="2">
    <location>
        <begin position="541"/>
        <end position="680"/>
    </location>
</feature>
<sequence>MPQTPPPQPKSDAKPTSFGRSSLTLRTPTKGQLQDNNRPPQDAKPVAKKTVKRKPTVMSYYDDDNDKENLDKNLSLPELSPITKENLLKESAKLNSNNISPTILAKIDLLFPKKAAGASNNPKSTTHSIETSKTNPGDPTSPEQIEIARLQRENSRLVDMLEKMSKQIDALQNQVATLIAQNSNKPSGSVTPQNSQHSPMEILASSQPAVLTTPKTLTGKNTKRAKKRKIKDTNTTLESNESFESVPTPKTGYIPPTPQIPLKNLPSTSTGIYKAPAMVQKPNAEPAPSKIPPIVLRNKSRWIMIAKKFESRKWAFTKAISTAEGIKFFPCTSDIFRAITRFLSDNGEEYHTYSLPEDKLLQVVLRGIPTEIPIKDIEAELVALGYNPSGLIRMKKGPQRLPMPLLIVKVPKDQTSIYQQSFTIPINGRKKPPNTNKKKKKGEEKNDDAHKGGDPGKRTTGGKISPKIQEKITQFQKTSTQTPGLDEEKQRMTKENLRLACLVDNLTKQLAAQTELLTRQSAQIEQLQIQLAQLVANQNKKAHLEDSEDNDIENAPSKRKRRENCSPKPATTASLTDFPPLRYTPPKQPSLPSQVAGNSQVTTSRAADKPASGYTPPEQPNHNAHQTSMDTDQLAEANKATTSAANMPAPSDTPVNPEYVPPSRAQLQDQENTKTSQQVPPIILRTKERWTMVSKELKHKGWHYSKAINIPEGVKIFPDTVDAYRSITKFFQTNGEQFHTYMLPEDKLLQVVIRGLPVEIDINEVATEIKELGFHPQNLIRLKKGPERKVMPLILVKLPKNEAAFYDTKTLCDMKKPCAYTYKIQILTKIRVP</sequence>
<reference evidence="3" key="1">
    <citation type="submission" date="2021-12" db="EMBL/GenBank/DDBJ databases">
        <authorList>
            <person name="King R."/>
        </authorList>
    </citation>
    <scope>NUCLEOTIDE SEQUENCE</scope>
</reference>
<feature type="region of interest" description="Disordered" evidence="2">
    <location>
        <begin position="236"/>
        <end position="261"/>
    </location>
</feature>
<feature type="compositionally biased region" description="Polar residues" evidence="2">
    <location>
        <begin position="236"/>
        <end position="245"/>
    </location>
</feature>
<keyword evidence="1" id="KW-0175">Coiled coil</keyword>
<feature type="region of interest" description="Disordered" evidence="2">
    <location>
        <begin position="1"/>
        <end position="74"/>
    </location>
</feature>